<evidence type="ECO:0000259" key="6">
    <source>
        <dbReference type="Pfam" id="PF14759"/>
    </source>
</evidence>
<dbReference type="PRINTS" id="PR00368">
    <property type="entry name" value="FADPNR"/>
</dbReference>
<evidence type="ECO:0000259" key="5">
    <source>
        <dbReference type="Pfam" id="PF07992"/>
    </source>
</evidence>
<keyword evidence="3" id="KW-0274">FAD</keyword>
<evidence type="ECO:0000256" key="1">
    <source>
        <dbReference type="ARBA" id="ARBA00001974"/>
    </source>
</evidence>
<name>A0A7W7HWK7_9ACTN</name>
<evidence type="ECO:0000256" key="3">
    <source>
        <dbReference type="ARBA" id="ARBA00022827"/>
    </source>
</evidence>
<evidence type="ECO:0000313" key="7">
    <source>
        <dbReference type="EMBL" id="MBB4762122.1"/>
    </source>
</evidence>
<dbReference type="Gene3D" id="3.50.50.60">
    <property type="entry name" value="FAD/NAD(P)-binding domain"/>
    <property type="match status" value="2"/>
</dbReference>
<dbReference type="GO" id="GO:0005737">
    <property type="term" value="C:cytoplasm"/>
    <property type="evidence" value="ECO:0007669"/>
    <property type="project" value="TreeGrafter"/>
</dbReference>
<dbReference type="SUPFAM" id="SSF51905">
    <property type="entry name" value="FAD/NAD(P)-binding domain"/>
    <property type="match status" value="2"/>
</dbReference>
<dbReference type="InterPro" id="IPR028202">
    <property type="entry name" value="Reductase_C"/>
</dbReference>
<dbReference type="PRINTS" id="PR00411">
    <property type="entry name" value="PNDRDTASEI"/>
</dbReference>
<comment type="caution">
    <text evidence="7">The sequence shown here is derived from an EMBL/GenBank/DDBJ whole genome shotgun (WGS) entry which is preliminary data.</text>
</comment>
<dbReference type="AlphaFoldDB" id="A0A7W7HWK7"/>
<feature type="domain" description="Reductase C-terminal" evidence="6">
    <location>
        <begin position="322"/>
        <end position="409"/>
    </location>
</feature>
<dbReference type="Proteomes" id="UP000578112">
    <property type="component" value="Unassembled WGS sequence"/>
</dbReference>
<keyword evidence="4" id="KW-0560">Oxidoreductase</keyword>
<evidence type="ECO:0000256" key="4">
    <source>
        <dbReference type="ARBA" id="ARBA00023002"/>
    </source>
</evidence>
<proteinExistence type="predicted"/>
<dbReference type="InterPro" id="IPR016156">
    <property type="entry name" value="FAD/NAD-linked_Rdtase_dimer_sf"/>
</dbReference>
<dbReference type="InterPro" id="IPR050446">
    <property type="entry name" value="FAD-oxidoreductase/Apoptosis"/>
</dbReference>
<dbReference type="EMBL" id="JACHNH010000001">
    <property type="protein sequence ID" value="MBB4762122.1"/>
    <property type="molecule type" value="Genomic_DNA"/>
</dbReference>
<dbReference type="GO" id="GO:0016651">
    <property type="term" value="F:oxidoreductase activity, acting on NAD(P)H"/>
    <property type="evidence" value="ECO:0007669"/>
    <property type="project" value="TreeGrafter"/>
</dbReference>
<dbReference type="Pfam" id="PF07992">
    <property type="entry name" value="Pyr_redox_2"/>
    <property type="match status" value="1"/>
</dbReference>
<dbReference type="Gene3D" id="3.30.390.30">
    <property type="match status" value="1"/>
</dbReference>
<dbReference type="RefSeq" id="WP_184993014.1">
    <property type="nucleotide sequence ID" value="NZ_BOMK01000047.1"/>
</dbReference>
<keyword evidence="8" id="KW-1185">Reference proteome</keyword>
<dbReference type="InterPro" id="IPR023753">
    <property type="entry name" value="FAD/NAD-binding_dom"/>
</dbReference>
<dbReference type="Pfam" id="PF14759">
    <property type="entry name" value="Reductase_C"/>
    <property type="match status" value="1"/>
</dbReference>
<dbReference type="PANTHER" id="PTHR43557">
    <property type="entry name" value="APOPTOSIS-INDUCING FACTOR 1"/>
    <property type="match status" value="1"/>
</dbReference>
<sequence>MTVDRTFVIAGAGLAGAKAAETLRAEGFTGRILLIGTEDERPYERPPLSKGLLLGTADRADAFVHDPAWYGENDVELRTGTTVGAIDPEKRRVRLSDGDELTYDRLLLSTGASPRPLAVPGVGLGNVLTLRTLADSDRISAAVRAGTRLVIVGSGWIGLEVAAAARGRGAEVTVVTPDALPLRNVLGDRMAQVFLRLHRDQGVDFRFGTQVRELRGDVDVSQVVLTDGTVVPADAVLVAIGVTPNTGLADQARLPVDNGVLVDRRLRTADPDIFAAGDVANIDHPLLGARIRVEHWATALNTGPVAARAMLGQDVEWDHLPYFFTDQYDLGMEYAGWVPPGAAAEVVVRGDEQGGEFIAFWTVDGRIAAGMNVNVWDVTDQIQDLVRAGLRGVRVDPARLADPDVPLSEVGT</sequence>
<accession>A0A7W7HWK7</accession>
<protein>
    <submittedName>
        <fullName evidence="7">NADPH-dependent 2,4-dienoyl-CoA reductase/sulfur reductase-like enzyme</fullName>
    </submittedName>
</protein>
<evidence type="ECO:0000256" key="2">
    <source>
        <dbReference type="ARBA" id="ARBA00022630"/>
    </source>
</evidence>
<dbReference type="PANTHER" id="PTHR43557:SF2">
    <property type="entry name" value="RIESKE DOMAIN-CONTAINING PROTEIN-RELATED"/>
    <property type="match status" value="1"/>
</dbReference>
<gene>
    <name evidence="7" type="ORF">BJ971_002678</name>
</gene>
<reference evidence="7 8" key="1">
    <citation type="submission" date="2020-08" db="EMBL/GenBank/DDBJ databases">
        <title>Sequencing the genomes of 1000 actinobacteria strains.</title>
        <authorList>
            <person name="Klenk H.-P."/>
        </authorList>
    </citation>
    <scope>NUCLEOTIDE SEQUENCE [LARGE SCALE GENOMIC DNA]</scope>
    <source>
        <strain evidence="7 8">DSM 43149</strain>
    </source>
</reference>
<organism evidence="7 8">
    <name type="scientific">Actinoplanes digitatis</name>
    <dbReference type="NCBI Taxonomy" id="1868"/>
    <lineage>
        <taxon>Bacteria</taxon>
        <taxon>Bacillati</taxon>
        <taxon>Actinomycetota</taxon>
        <taxon>Actinomycetes</taxon>
        <taxon>Micromonosporales</taxon>
        <taxon>Micromonosporaceae</taxon>
        <taxon>Actinoplanes</taxon>
    </lineage>
</organism>
<feature type="domain" description="FAD/NAD(P)-binding" evidence="5">
    <location>
        <begin position="7"/>
        <end position="303"/>
    </location>
</feature>
<dbReference type="InterPro" id="IPR036188">
    <property type="entry name" value="FAD/NAD-bd_sf"/>
</dbReference>
<dbReference type="SUPFAM" id="SSF55424">
    <property type="entry name" value="FAD/NAD-linked reductases, dimerisation (C-terminal) domain"/>
    <property type="match status" value="1"/>
</dbReference>
<comment type="cofactor">
    <cofactor evidence="1">
        <name>FAD</name>
        <dbReference type="ChEBI" id="CHEBI:57692"/>
    </cofactor>
</comment>
<evidence type="ECO:0000313" key="8">
    <source>
        <dbReference type="Proteomes" id="UP000578112"/>
    </source>
</evidence>
<keyword evidence="2" id="KW-0285">Flavoprotein</keyword>